<evidence type="ECO:0000313" key="2">
    <source>
        <dbReference type="Proteomes" id="UP000314294"/>
    </source>
</evidence>
<name>A0A4Z2FPC2_9TELE</name>
<sequence>MGSHVRPVRPGGAGGAAGAAGVGAVGIPVALRALPESPLWLQRAALLMYQMPVSLLSVRRRSSVSGAEQTADARPSAGSTAGFCDYAAFLKCPSSFGN</sequence>
<dbReference type="AlphaFoldDB" id="A0A4Z2FPC2"/>
<gene>
    <name evidence="1" type="ORF">EYF80_047071</name>
</gene>
<dbReference type="EMBL" id="SRLO01001016">
    <property type="protein sequence ID" value="TNN42745.1"/>
    <property type="molecule type" value="Genomic_DNA"/>
</dbReference>
<organism evidence="1 2">
    <name type="scientific">Liparis tanakae</name>
    <name type="common">Tanaka's snailfish</name>
    <dbReference type="NCBI Taxonomy" id="230148"/>
    <lineage>
        <taxon>Eukaryota</taxon>
        <taxon>Metazoa</taxon>
        <taxon>Chordata</taxon>
        <taxon>Craniata</taxon>
        <taxon>Vertebrata</taxon>
        <taxon>Euteleostomi</taxon>
        <taxon>Actinopterygii</taxon>
        <taxon>Neopterygii</taxon>
        <taxon>Teleostei</taxon>
        <taxon>Neoteleostei</taxon>
        <taxon>Acanthomorphata</taxon>
        <taxon>Eupercaria</taxon>
        <taxon>Perciformes</taxon>
        <taxon>Cottioidei</taxon>
        <taxon>Cottales</taxon>
        <taxon>Liparidae</taxon>
        <taxon>Liparis</taxon>
    </lineage>
</organism>
<accession>A0A4Z2FPC2</accession>
<keyword evidence="2" id="KW-1185">Reference proteome</keyword>
<evidence type="ECO:0000313" key="1">
    <source>
        <dbReference type="EMBL" id="TNN42745.1"/>
    </source>
</evidence>
<comment type="caution">
    <text evidence="1">The sequence shown here is derived from an EMBL/GenBank/DDBJ whole genome shotgun (WGS) entry which is preliminary data.</text>
</comment>
<proteinExistence type="predicted"/>
<dbReference type="Proteomes" id="UP000314294">
    <property type="component" value="Unassembled WGS sequence"/>
</dbReference>
<reference evidence="1 2" key="1">
    <citation type="submission" date="2019-03" db="EMBL/GenBank/DDBJ databases">
        <title>First draft genome of Liparis tanakae, snailfish: a comprehensive survey of snailfish specific genes.</title>
        <authorList>
            <person name="Kim W."/>
            <person name="Song I."/>
            <person name="Jeong J.-H."/>
            <person name="Kim D."/>
            <person name="Kim S."/>
            <person name="Ryu S."/>
            <person name="Song J.Y."/>
            <person name="Lee S.K."/>
        </authorList>
    </citation>
    <scope>NUCLEOTIDE SEQUENCE [LARGE SCALE GENOMIC DNA]</scope>
    <source>
        <tissue evidence="1">Muscle</tissue>
    </source>
</reference>
<protein>
    <submittedName>
        <fullName evidence="1">Uncharacterized protein</fullName>
    </submittedName>
</protein>